<dbReference type="Gene3D" id="2.30.180.10">
    <property type="entry name" value="FAS1 domain"/>
    <property type="match status" value="2"/>
</dbReference>
<dbReference type="InterPro" id="IPR050904">
    <property type="entry name" value="Adhesion/Biosynth-related"/>
</dbReference>
<reference evidence="3 4" key="1">
    <citation type="submission" date="2007-06" db="EMBL/GenBank/DDBJ databases">
        <title>The Genome Sequence of Coccidioides posadasii RMSCC_3488.</title>
        <authorList>
            <consortium name="Coccidioides Genome Resources Consortium"/>
            <consortium name="The Broad Institute Genome Sequencing Platform"/>
            <person name="Henn M.R."/>
            <person name="Sykes S."/>
            <person name="Young S."/>
            <person name="Jaffe D."/>
            <person name="Berlin A."/>
            <person name="Alvarez P."/>
            <person name="Butler J."/>
            <person name="Gnerre S."/>
            <person name="Grabherr M."/>
            <person name="Mauceli E."/>
            <person name="Brockman W."/>
            <person name="Kodira C."/>
            <person name="Alvarado L."/>
            <person name="Zeng Q."/>
            <person name="Crawford M."/>
            <person name="Antoine C."/>
            <person name="Devon K."/>
            <person name="Galgiani J."/>
            <person name="Orsborn K."/>
            <person name="Lewis M.L."/>
            <person name="Nusbaum C."/>
            <person name="Galagan J."/>
            <person name="Birren B."/>
        </authorList>
    </citation>
    <scope>NUCLEOTIDE SEQUENCE [LARGE SCALE GENOMIC DNA]</scope>
    <source>
        <strain evidence="3 4">RMSCC 3488</strain>
    </source>
</reference>
<evidence type="ECO:0000313" key="3">
    <source>
        <dbReference type="EMBL" id="KMM66856.1"/>
    </source>
</evidence>
<feature type="domain" description="FAS1" evidence="2">
    <location>
        <begin position="109"/>
        <end position="245"/>
    </location>
</feature>
<dbReference type="InterPro" id="IPR036378">
    <property type="entry name" value="FAS1_dom_sf"/>
</dbReference>
<feature type="chain" id="PRO_5012678164" description="FAS1 domain-containing protein" evidence="1">
    <location>
        <begin position="16"/>
        <end position="443"/>
    </location>
</feature>
<protein>
    <recommendedName>
        <fullName evidence="2">FAS1 domain-containing protein</fullName>
    </recommendedName>
</protein>
<dbReference type="Proteomes" id="UP000054567">
    <property type="component" value="Unassembled WGS sequence"/>
</dbReference>
<evidence type="ECO:0000256" key="1">
    <source>
        <dbReference type="SAM" id="SignalP"/>
    </source>
</evidence>
<dbReference type="Pfam" id="PF02469">
    <property type="entry name" value="Fasciclin"/>
    <property type="match status" value="2"/>
</dbReference>
<dbReference type="EMBL" id="DS268110">
    <property type="protein sequence ID" value="KMM66856.1"/>
    <property type="molecule type" value="Genomic_DNA"/>
</dbReference>
<sequence>MKLVLLLSAAYTAVGFVIPGQSSLDPFIGYSASIPSPVSDDSRAEGGIAFSTSYTEEIFNNIEIASTLALYQPQSGRLSKPEKNAVDEFRHDYLDANSPNFCGHHGDPEKTTYQLINSTKRTKLFAKLVSQFDDIVDLLNSTKENHTVLVPRNKALQKAMNHHPPKEYVKKFVQYHILKEPKTAREIFHSRTIRTLLEQSELGDHDQRISTQFGVGGLTLNYISHIVKPDLCAKNGLVQILDHILLPPFQSSDTLSLVPSVFSALDFGLWKTGLYEKLNDTSSHMGGTFFAPTNIAFRKLGPRVNAFLFSRWGEKHLKALLEYHIVFGHTLYSDAYHQPKKDEDSKTIHVDLPTLLENHRLSIDIARFYRFATMKINGFISVASSDIIARDGVIHVLNDVLIPPKHPNHDRYPYIPRPGEDDDSPVPTVEDIIERFNPYIRED</sequence>
<dbReference type="SUPFAM" id="SSF82153">
    <property type="entry name" value="FAS1 domain"/>
    <property type="match status" value="2"/>
</dbReference>
<evidence type="ECO:0000259" key="2">
    <source>
        <dbReference type="PROSITE" id="PS50213"/>
    </source>
</evidence>
<feature type="domain" description="FAS1" evidence="2">
    <location>
        <begin position="242"/>
        <end position="401"/>
    </location>
</feature>
<dbReference type="OrthoDB" id="7700931at2759"/>
<feature type="signal peptide" evidence="1">
    <location>
        <begin position="1"/>
        <end position="15"/>
    </location>
</feature>
<keyword evidence="1" id="KW-0732">Signal</keyword>
<dbReference type="SMART" id="SM00554">
    <property type="entry name" value="FAS1"/>
    <property type="match status" value="2"/>
</dbReference>
<gene>
    <name evidence="3" type="ORF">CPAG_03193</name>
</gene>
<organism evidence="3 4">
    <name type="scientific">Coccidioides posadasii RMSCC 3488</name>
    <dbReference type="NCBI Taxonomy" id="454284"/>
    <lineage>
        <taxon>Eukaryota</taxon>
        <taxon>Fungi</taxon>
        <taxon>Dikarya</taxon>
        <taxon>Ascomycota</taxon>
        <taxon>Pezizomycotina</taxon>
        <taxon>Eurotiomycetes</taxon>
        <taxon>Eurotiomycetidae</taxon>
        <taxon>Onygenales</taxon>
        <taxon>Onygenaceae</taxon>
        <taxon>Coccidioides</taxon>
    </lineage>
</organism>
<evidence type="ECO:0000313" key="4">
    <source>
        <dbReference type="Proteomes" id="UP000054567"/>
    </source>
</evidence>
<name>A0A0J6F1U9_COCPO</name>
<dbReference type="PANTHER" id="PTHR10900:SF125">
    <property type="entry name" value="FAS1 DOMAIN-CONTAINING PROTEIN YLR001C"/>
    <property type="match status" value="1"/>
</dbReference>
<dbReference type="AlphaFoldDB" id="A0A0J6F1U9"/>
<reference evidence="4" key="2">
    <citation type="journal article" date="2009" name="Genome Res.">
        <title>Comparative genomic analyses of the human fungal pathogens Coccidioides and their relatives.</title>
        <authorList>
            <person name="Sharpton T.J."/>
            <person name="Stajich J.E."/>
            <person name="Rounsley S.D."/>
            <person name="Gardner M.J."/>
            <person name="Wortman J.R."/>
            <person name="Jordar V.S."/>
            <person name="Maiti R."/>
            <person name="Kodira C.D."/>
            <person name="Neafsey D.E."/>
            <person name="Zeng Q."/>
            <person name="Hung C.-Y."/>
            <person name="McMahan C."/>
            <person name="Muszewska A."/>
            <person name="Grynberg M."/>
            <person name="Mandel M.A."/>
            <person name="Kellner E.M."/>
            <person name="Barker B.M."/>
            <person name="Galgiani J.N."/>
            <person name="Orbach M.J."/>
            <person name="Kirkland T.N."/>
            <person name="Cole G.T."/>
            <person name="Henn M.R."/>
            <person name="Birren B.W."/>
            <person name="Taylor J.W."/>
        </authorList>
    </citation>
    <scope>NUCLEOTIDE SEQUENCE [LARGE SCALE GENOMIC DNA]</scope>
    <source>
        <strain evidence="4">RMSCC 3488</strain>
    </source>
</reference>
<dbReference type="PROSITE" id="PS50213">
    <property type="entry name" value="FAS1"/>
    <property type="match status" value="2"/>
</dbReference>
<proteinExistence type="predicted"/>
<dbReference type="InterPro" id="IPR000782">
    <property type="entry name" value="FAS1_domain"/>
</dbReference>
<dbReference type="VEuPathDB" id="FungiDB:CPAG_03193"/>
<accession>A0A0J6F1U9</accession>
<reference evidence="4" key="3">
    <citation type="journal article" date="2010" name="Genome Res.">
        <title>Population genomic sequencing of Coccidioides fungi reveals recent hybridization and transposon control.</title>
        <authorList>
            <person name="Neafsey D.E."/>
            <person name="Barker B.M."/>
            <person name="Sharpton T.J."/>
            <person name="Stajich J.E."/>
            <person name="Park D.J."/>
            <person name="Whiston E."/>
            <person name="Hung C.-Y."/>
            <person name="McMahan C."/>
            <person name="White J."/>
            <person name="Sykes S."/>
            <person name="Heiman D."/>
            <person name="Young S."/>
            <person name="Zeng Q."/>
            <person name="Abouelleil A."/>
            <person name="Aftuck L."/>
            <person name="Bessette D."/>
            <person name="Brown A."/>
            <person name="FitzGerald M."/>
            <person name="Lui A."/>
            <person name="Macdonald J.P."/>
            <person name="Priest M."/>
            <person name="Orbach M.J."/>
            <person name="Galgiani J.N."/>
            <person name="Kirkland T.N."/>
            <person name="Cole G.T."/>
            <person name="Birren B.W."/>
            <person name="Henn M.R."/>
            <person name="Taylor J.W."/>
            <person name="Rounsley S.D."/>
        </authorList>
    </citation>
    <scope>NUCLEOTIDE SEQUENCE [LARGE SCALE GENOMIC DNA]</scope>
    <source>
        <strain evidence="4">RMSCC 3488</strain>
    </source>
</reference>
<dbReference type="PANTHER" id="PTHR10900">
    <property type="entry name" value="PERIOSTIN-RELATED"/>
    <property type="match status" value="1"/>
</dbReference>